<name>A0A9W6QKQ4_9PSEU</name>
<keyword evidence="1" id="KW-0862">Zinc</keyword>
<evidence type="ECO:0000256" key="1">
    <source>
        <dbReference type="ARBA" id="ARBA00022833"/>
    </source>
</evidence>
<dbReference type="InterPro" id="IPR024078">
    <property type="entry name" value="LmbE-like_dom_sf"/>
</dbReference>
<feature type="chain" id="PRO_5040883006" description="GlcNAc-PI de-N-acetylase" evidence="2">
    <location>
        <begin position="25"/>
        <end position="308"/>
    </location>
</feature>
<protein>
    <recommendedName>
        <fullName evidence="5">GlcNAc-PI de-N-acetylase</fullName>
    </recommendedName>
</protein>
<dbReference type="Proteomes" id="UP001165042">
    <property type="component" value="Unassembled WGS sequence"/>
</dbReference>
<dbReference type="SUPFAM" id="SSF102588">
    <property type="entry name" value="LmbE-like"/>
    <property type="match status" value="1"/>
</dbReference>
<proteinExistence type="predicted"/>
<comment type="caution">
    <text evidence="3">The sequence shown here is derived from an EMBL/GenBank/DDBJ whole genome shotgun (WGS) entry which is preliminary data.</text>
</comment>
<gene>
    <name evidence="3" type="ORF">Aglo03_10800</name>
</gene>
<reference evidence="3" key="1">
    <citation type="submission" date="2023-02" db="EMBL/GenBank/DDBJ databases">
        <title>Actinokineospora globicatena NBRC 15670.</title>
        <authorList>
            <person name="Ichikawa N."/>
            <person name="Sato H."/>
            <person name="Tonouchi N."/>
        </authorList>
    </citation>
    <scope>NUCLEOTIDE SEQUENCE</scope>
    <source>
        <strain evidence="3">NBRC 15670</strain>
    </source>
</reference>
<keyword evidence="4" id="KW-1185">Reference proteome</keyword>
<evidence type="ECO:0000313" key="4">
    <source>
        <dbReference type="Proteomes" id="UP001165042"/>
    </source>
</evidence>
<dbReference type="AlphaFoldDB" id="A0A9W6QKQ4"/>
<evidence type="ECO:0000256" key="2">
    <source>
        <dbReference type="SAM" id="SignalP"/>
    </source>
</evidence>
<feature type="signal peptide" evidence="2">
    <location>
        <begin position="1"/>
        <end position="24"/>
    </location>
</feature>
<accession>A0A9W6QKQ4</accession>
<keyword evidence="2" id="KW-0732">Signal</keyword>
<dbReference type="GO" id="GO:0016137">
    <property type="term" value="P:glycoside metabolic process"/>
    <property type="evidence" value="ECO:0007669"/>
    <property type="project" value="UniProtKB-ARBA"/>
</dbReference>
<organism evidence="3 4">
    <name type="scientific">Actinokineospora globicatena</name>
    <dbReference type="NCBI Taxonomy" id="103729"/>
    <lineage>
        <taxon>Bacteria</taxon>
        <taxon>Bacillati</taxon>
        <taxon>Actinomycetota</taxon>
        <taxon>Actinomycetes</taxon>
        <taxon>Pseudonocardiales</taxon>
        <taxon>Pseudonocardiaceae</taxon>
        <taxon>Actinokineospora</taxon>
    </lineage>
</organism>
<dbReference type="Gene3D" id="3.40.50.10320">
    <property type="entry name" value="LmbE-like"/>
    <property type="match status" value="1"/>
</dbReference>
<dbReference type="InterPro" id="IPR003737">
    <property type="entry name" value="GlcNAc_PI_deacetylase-related"/>
</dbReference>
<sequence>MKRIYPALFAAVALAVQLTLPAAAAPTATAAPATTAAVTTTITFAPHQDDDLLFMSPDVLSDVQAGYNVWVVYTTAGEIPCDGEGCALEYADHRIQGARAAYARAAHKPNDWNFELFYFNGHELATNRLLGTNIHLVFTFIHAANGEDACGDLARMATSSTGSYQPIDGRAPYTRFSFISTLRAFMNWVQPDYIRTTSSIGHRLPENVREHVDHVASAILVAEADLNAGTNVTRYRRDEYDGYVIATFPDNVSGYWRNEKTAAWDAYFPYDEALPPGSWYNVMGKQYRPEGRVFYPGSRWIPPGDFSC</sequence>
<dbReference type="RefSeq" id="WP_285608114.1">
    <property type="nucleotide sequence ID" value="NZ_BSSD01000001.1"/>
</dbReference>
<dbReference type="Pfam" id="PF02585">
    <property type="entry name" value="PIG-L"/>
    <property type="match status" value="1"/>
</dbReference>
<evidence type="ECO:0000313" key="3">
    <source>
        <dbReference type="EMBL" id="GLW90264.1"/>
    </source>
</evidence>
<evidence type="ECO:0008006" key="5">
    <source>
        <dbReference type="Google" id="ProtNLM"/>
    </source>
</evidence>
<dbReference type="EMBL" id="BSSD01000001">
    <property type="protein sequence ID" value="GLW90264.1"/>
    <property type="molecule type" value="Genomic_DNA"/>
</dbReference>